<protein>
    <submittedName>
        <fullName evidence="1">Uncharacterized protein</fullName>
    </submittedName>
</protein>
<comment type="caution">
    <text evidence="1">The sequence shown here is derived from an EMBL/GenBank/DDBJ whole genome shotgun (WGS) entry which is preliminary data.</text>
</comment>
<evidence type="ECO:0000313" key="1">
    <source>
        <dbReference type="EMBL" id="RST63200.1"/>
    </source>
</evidence>
<dbReference type="AlphaFoldDB" id="A0A429XF40"/>
<dbReference type="RefSeq" id="WP_126045111.1">
    <property type="nucleotide sequence ID" value="NZ_RXFM01000085.1"/>
</dbReference>
<sequence length="668" mass="77158">MSTLQEDKAVVQNGHFKRENDRFAKSTAHKEILQASLLLSNFELFSKVNEHLIQNVSLYSDEEKEQFYAEIYTDVLSKLVKSSLNSIESTFESSLNTFGFVELMIMQISKYANAADQKEIVYQYYSKIVAFVLQNDNANTFQKSFYLYVLYNRKYFQETLEKYQLLFPKINKKDNTEAIENLKYNNAYNLFVLSNENIDDIADSFVKAALSSDWSLKVFYKYSSKFLLCQNSQSKELPKNFLNTLRHSLEEAYINKSKTFPADQFEKEMLRPLIHSSKGKVCYDIYNEFSTHSKPLGTEEKGFVGLNGAYIHHYYNTTDGFSLDKLSTKLANIDCENVVDQSLIWSFFTANNFIEFFDKFARYTYPKCFASFFIQMIAQGKKELLDKTIELLDNKSEDKNQTREIDKFKGIFKNPMFWSKVNELLNEHYTVEKHIAFCHFWIFRLSQKFRSDIIEFSKGQDHYGYMKLCELSKLQDDSSSEATVSSSISAYGNTELLGIINYFISERITFDHNSENNLFEQIHQKVEQKLPQIAEAKRNVMTELFQHNIHKMVEDNPNELLALLRNAQKYHPLGTALVTGTTINGDVSVESDFHMEAIRSNLEKFLSNKTCVTPSGPLCNYIMEPIVDLTYNYVPTSIMLIPLVGSILAGNSLTVLYTAYDGIILGNA</sequence>
<dbReference type="Proteomes" id="UP000279470">
    <property type="component" value="Unassembled WGS sequence"/>
</dbReference>
<reference evidence="2" key="1">
    <citation type="submission" date="2018-11" db="EMBL/GenBank/DDBJ databases">
        <title>Phylogenetic, genomic, and biogeographic characterization of a novel and ubiquitous marine invertebrate-associated Rickettsiales parasite, Candidatus Marinoinvertebrata rohwerii, gen. nov., sp. nov.</title>
        <authorList>
            <person name="Klinges J.G."/>
            <person name="Rosales S.M."/>
            <person name="Mcminds R."/>
            <person name="Shaver E.C."/>
            <person name="Shantz A."/>
            <person name="Peters E.C."/>
            <person name="Burkepile D.E."/>
            <person name="Silliman B.R."/>
            <person name="Vega Thurber R.L."/>
        </authorList>
    </citation>
    <scope>NUCLEOTIDE SEQUENCE [LARGE SCALE GENOMIC DNA]</scope>
    <source>
        <strain evidence="2">a_cerv_44</strain>
    </source>
</reference>
<keyword evidence="2" id="KW-1185">Reference proteome</keyword>
<dbReference type="EMBL" id="RXFM01000085">
    <property type="protein sequence ID" value="RST63200.1"/>
    <property type="molecule type" value="Genomic_DNA"/>
</dbReference>
<accession>A0A429XF40</accession>
<gene>
    <name evidence="1" type="ORF">EIC27_05600</name>
</gene>
<evidence type="ECO:0000313" key="2">
    <source>
        <dbReference type="Proteomes" id="UP000279470"/>
    </source>
</evidence>
<name>A0A429XF40_9RICK</name>
<proteinExistence type="predicted"/>
<organism evidence="1 2">
    <name type="scientific">Candidatus Aquarickettsia rohweri</name>
    <dbReference type="NCBI Taxonomy" id="2602574"/>
    <lineage>
        <taxon>Bacteria</taxon>
        <taxon>Pseudomonadati</taxon>
        <taxon>Pseudomonadota</taxon>
        <taxon>Alphaproteobacteria</taxon>
        <taxon>Rickettsiales</taxon>
        <taxon>Candidatus Midichloriaceae</taxon>
        <taxon>Candidatus Aquarickettsia</taxon>
    </lineage>
</organism>